<comment type="function">
    <text evidence="8">Catalyzes the deamination of adenosine to inosine at the wobble position 34 of tRNA(Arg2).</text>
</comment>
<evidence type="ECO:0000256" key="5">
    <source>
        <dbReference type="ARBA" id="ARBA00022801"/>
    </source>
</evidence>
<evidence type="ECO:0000256" key="3">
    <source>
        <dbReference type="ARBA" id="ARBA00022694"/>
    </source>
</evidence>
<evidence type="ECO:0000256" key="4">
    <source>
        <dbReference type="ARBA" id="ARBA00022723"/>
    </source>
</evidence>
<dbReference type="Pfam" id="PF00383">
    <property type="entry name" value="dCMP_cyt_deam_1"/>
    <property type="match status" value="1"/>
</dbReference>
<evidence type="ECO:0000256" key="1">
    <source>
        <dbReference type="ARBA" id="ARBA00010669"/>
    </source>
</evidence>
<dbReference type="SUPFAM" id="SSF53927">
    <property type="entry name" value="Cytidine deaminase-like"/>
    <property type="match status" value="1"/>
</dbReference>
<dbReference type="HAMAP" id="MF_00972">
    <property type="entry name" value="tRNA_aden_deaminase"/>
    <property type="match status" value="1"/>
</dbReference>
<dbReference type="InterPro" id="IPR016193">
    <property type="entry name" value="Cytidine_deaminase-like"/>
</dbReference>
<dbReference type="PANTHER" id="PTHR11079:SF202">
    <property type="entry name" value="TRNA-SPECIFIC ADENOSINE DEAMINASE"/>
    <property type="match status" value="1"/>
</dbReference>
<dbReference type="GO" id="GO:0052717">
    <property type="term" value="F:tRNA-specific adenosine-34 deaminase activity"/>
    <property type="evidence" value="ECO:0007669"/>
    <property type="project" value="UniProtKB-UniRule"/>
</dbReference>
<dbReference type="InterPro" id="IPR002125">
    <property type="entry name" value="CMP_dCMP_dom"/>
</dbReference>
<comment type="catalytic activity">
    <reaction evidence="7 8">
        <text>adenosine(34) in tRNA + H2O + H(+) = inosine(34) in tRNA + NH4(+)</text>
        <dbReference type="Rhea" id="RHEA:43168"/>
        <dbReference type="Rhea" id="RHEA-COMP:10373"/>
        <dbReference type="Rhea" id="RHEA-COMP:10374"/>
        <dbReference type="ChEBI" id="CHEBI:15377"/>
        <dbReference type="ChEBI" id="CHEBI:15378"/>
        <dbReference type="ChEBI" id="CHEBI:28938"/>
        <dbReference type="ChEBI" id="CHEBI:74411"/>
        <dbReference type="ChEBI" id="CHEBI:82852"/>
        <dbReference type="EC" id="3.5.4.33"/>
    </reaction>
</comment>
<dbReference type="GO" id="GO:0002100">
    <property type="term" value="P:tRNA wobble adenosine to inosine editing"/>
    <property type="evidence" value="ECO:0007669"/>
    <property type="project" value="UniProtKB-UniRule"/>
</dbReference>
<feature type="binding site" evidence="8">
    <location>
        <position position="83"/>
    </location>
    <ligand>
        <name>Zn(2+)</name>
        <dbReference type="ChEBI" id="CHEBI:29105"/>
        <note>catalytic</note>
    </ligand>
</feature>
<dbReference type="AlphaFoldDB" id="A0A6N2UB99"/>
<feature type="binding site" evidence="8">
    <location>
        <position position="86"/>
    </location>
    <ligand>
        <name>Zn(2+)</name>
        <dbReference type="ChEBI" id="CHEBI:29105"/>
        <note>catalytic</note>
    </ligand>
</feature>
<feature type="binding site" evidence="8">
    <location>
        <position position="53"/>
    </location>
    <ligand>
        <name>Zn(2+)</name>
        <dbReference type="ChEBI" id="CHEBI:29105"/>
        <note>catalytic</note>
    </ligand>
</feature>
<feature type="active site" description="Proton donor" evidence="8">
    <location>
        <position position="55"/>
    </location>
</feature>
<dbReference type="NCBIfam" id="NF008113">
    <property type="entry name" value="PRK10860.1"/>
    <property type="match status" value="1"/>
</dbReference>
<gene>
    <name evidence="8 10" type="primary">tadA</name>
    <name evidence="10" type="ORF">AULFYP135_01750</name>
</gene>
<protein>
    <recommendedName>
        <fullName evidence="8">tRNA-specific adenosine deaminase</fullName>
        <ecNumber evidence="8">3.5.4.33</ecNumber>
    </recommendedName>
</protein>
<sequence>MEREERFMRLALQEAEQAMALGEVPVGAVIVRGDEVVSMGHNLRETGKNALAHAEIIAINRACQALGGWRLHQCELYVTLEPCPMCSGAIINSRIQRVVYGAADDKAGCMGSVADFCAYPFNHKPQVVRGVLEEECQALLQQFFQYLREKRKASQR</sequence>
<keyword evidence="3 8" id="KW-0819">tRNA processing</keyword>
<organism evidence="10">
    <name type="scientific">uncultured Anaerotruncus sp</name>
    <dbReference type="NCBI Taxonomy" id="905011"/>
    <lineage>
        <taxon>Bacteria</taxon>
        <taxon>Bacillati</taxon>
        <taxon>Bacillota</taxon>
        <taxon>Clostridia</taxon>
        <taxon>Eubacteriales</taxon>
        <taxon>Oscillospiraceae</taxon>
        <taxon>Anaerotruncus</taxon>
        <taxon>environmental samples</taxon>
    </lineage>
</organism>
<dbReference type="PANTHER" id="PTHR11079">
    <property type="entry name" value="CYTOSINE DEAMINASE FAMILY MEMBER"/>
    <property type="match status" value="1"/>
</dbReference>
<dbReference type="InterPro" id="IPR028883">
    <property type="entry name" value="tRNA_aden_deaminase"/>
</dbReference>
<evidence type="ECO:0000256" key="6">
    <source>
        <dbReference type="ARBA" id="ARBA00022833"/>
    </source>
</evidence>
<evidence type="ECO:0000256" key="7">
    <source>
        <dbReference type="ARBA" id="ARBA00048045"/>
    </source>
</evidence>
<dbReference type="FunFam" id="3.40.140.10:FF:000005">
    <property type="entry name" value="tRNA-specific adenosine deaminase"/>
    <property type="match status" value="1"/>
</dbReference>
<keyword evidence="4 8" id="KW-0479">Metal-binding</keyword>
<keyword evidence="5 8" id="KW-0378">Hydrolase</keyword>
<dbReference type="EMBL" id="CACRSL010000003">
    <property type="protein sequence ID" value="VYT12736.1"/>
    <property type="molecule type" value="Genomic_DNA"/>
</dbReference>
<evidence type="ECO:0000259" key="9">
    <source>
        <dbReference type="PROSITE" id="PS51747"/>
    </source>
</evidence>
<dbReference type="CDD" id="cd01285">
    <property type="entry name" value="nucleoside_deaminase"/>
    <property type="match status" value="1"/>
</dbReference>
<reference evidence="10" key="1">
    <citation type="submission" date="2019-11" db="EMBL/GenBank/DDBJ databases">
        <authorList>
            <person name="Feng L."/>
        </authorList>
    </citation>
    <scope>NUCLEOTIDE SEQUENCE</scope>
    <source>
        <strain evidence="10">AundefinedLFYP135</strain>
    </source>
</reference>
<dbReference type="Gene3D" id="3.40.140.10">
    <property type="entry name" value="Cytidine Deaminase, domain 2"/>
    <property type="match status" value="1"/>
</dbReference>
<evidence type="ECO:0000256" key="8">
    <source>
        <dbReference type="HAMAP-Rule" id="MF_00972"/>
    </source>
</evidence>
<feature type="domain" description="CMP/dCMP-type deaminase" evidence="9">
    <location>
        <begin position="2"/>
        <end position="111"/>
    </location>
</feature>
<proteinExistence type="inferred from homology"/>
<comment type="subunit">
    <text evidence="2 8">Homodimer.</text>
</comment>
<accession>A0A6N2UB99</accession>
<dbReference type="PROSITE" id="PS51747">
    <property type="entry name" value="CYT_DCMP_DEAMINASES_2"/>
    <property type="match status" value="1"/>
</dbReference>
<dbReference type="PROSITE" id="PS00903">
    <property type="entry name" value="CYT_DCMP_DEAMINASES_1"/>
    <property type="match status" value="1"/>
</dbReference>
<dbReference type="InterPro" id="IPR016192">
    <property type="entry name" value="APOBEC/CMP_deaminase_Zn-bd"/>
</dbReference>
<evidence type="ECO:0000256" key="2">
    <source>
        <dbReference type="ARBA" id="ARBA00011738"/>
    </source>
</evidence>
<evidence type="ECO:0000313" key="10">
    <source>
        <dbReference type="EMBL" id="VYT12736.1"/>
    </source>
</evidence>
<dbReference type="GO" id="GO:0008270">
    <property type="term" value="F:zinc ion binding"/>
    <property type="evidence" value="ECO:0007669"/>
    <property type="project" value="UniProtKB-UniRule"/>
</dbReference>
<comment type="similarity">
    <text evidence="1">Belongs to the cytidine and deoxycytidylate deaminase family. ADAT2 subfamily.</text>
</comment>
<name>A0A6N2UB99_9FIRM</name>
<dbReference type="EC" id="3.5.4.33" evidence="8"/>
<keyword evidence="6 8" id="KW-0862">Zinc</keyword>
<comment type="cofactor">
    <cofactor evidence="8">
        <name>Zn(2+)</name>
        <dbReference type="ChEBI" id="CHEBI:29105"/>
    </cofactor>
    <text evidence="8">Binds 1 zinc ion per subunit.</text>
</comment>